<proteinExistence type="inferred from homology"/>
<feature type="domain" description="ParB-like N-terminal" evidence="4">
    <location>
        <begin position="46"/>
        <end position="142"/>
    </location>
</feature>
<dbReference type="CDD" id="cd16406">
    <property type="entry name" value="ParB_N_like"/>
    <property type="match status" value="1"/>
</dbReference>
<dbReference type="HOGENOM" id="CLU_019174_3_0_6"/>
<gene>
    <name evidence="5" type="ordered locus">EbC_pEb17201740</name>
</gene>
<organism evidence="6">
    <name type="scientific">Erwinia billingiae (strain Eb661)</name>
    <dbReference type="NCBI Taxonomy" id="634500"/>
    <lineage>
        <taxon>Bacteria</taxon>
        <taxon>Pseudomonadati</taxon>
        <taxon>Pseudomonadota</taxon>
        <taxon>Gammaproteobacteria</taxon>
        <taxon>Enterobacterales</taxon>
        <taxon>Erwiniaceae</taxon>
        <taxon>Erwinia</taxon>
    </lineage>
</organism>
<evidence type="ECO:0000313" key="5">
    <source>
        <dbReference type="EMBL" id="CAX53627.1"/>
    </source>
</evidence>
<dbReference type="KEGG" id="ebi:EbC_pEb17201740"/>
<dbReference type="SUPFAM" id="SSF110849">
    <property type="entry name" value="ParB/Sulfiredoxin"/>
    <property type="match status" value="1"/>
</dbReference>
<dbReference type="Gene3D" id="1.10.10.2830">
    <property type="match status" value="1"/>
</dbReference>
<protein>
    <recommendedName>
        <fullName evidence="2">Uncharacterized protein YubM</fullName>
    </recommendedName>
</protein>
<dbReference type="SUPFAM" id="SSF109709">
    <property type="entry name" value="KorB DNA-binding domain-like"/>
    <property type="match status" value="1"/>
</dbReference>
<keyword evidence="5" id="KW-0614">Plasmid</keyword>
<dbReference type="GO" id="GO:0005694">
    <property type="term" value="C:chromosome"/>
    <property type="evidence" value="ECO:0007669"/>
    <property type="project" value="TreeGrafter"/>
</dbReference>
<evidence type="ECO:0000313" key="6">
    <source>
        <dbReference type="Proteomes" id="UP000008793"/>
    </source>
</evidence>
<dbReference type="Pfam" id="PF17762">
    <property type="entry name" value="HTH_ParB"/>
    <property type="match status" value="1"/>
</dbReference>
<dbReference type="SMART" id="SM00470">
    <property type="entry name" value="ParB"/>
    <property type="match status" value="1"/>
</dbReference>
<dbReference type="PANTHER" id="PTHR33375:SF7">
    <property type="entry name" value="CHROMOSOME 2-PARTITIONING PROTEIN PARB-RELATED"/>
    <property type="match status" value="1"/>
</dbReference>
<keyword evidence="6" id="KW-1185">Reference proteome</keyword>
<dbReference type="RefSeq" id="WP_013199994.1">
    <property type="nucleotide sequence ID" value="NC_014305.1"/>
</dbReference>
<dbReference type="EMBL" id="FP236830">
    <property type="protein sequence ID" value="CAX53627.1"/>
    <property type="molecule type" value="Genomic_DNA"/>
</dbReference>
<dbReference type="InterPro" id="IPR036086">
    <property type="entry name" value="ParB/Sulfiredoxin_sf"/>
</dbReference>
<evidence type="ECO:0000256" key="2">
    <source>
        <dbReference type="ARBA" id="ARBA00074268"/>
    </source>
</evidence>
<dbReference type="FunFam" id="1.10.10.2830:FF:000001">
    <property type="entry name" value="Chromosome partitioning protein ParB"/>
    <property type="match status" value="1"/>
</dbReference>
<geneLocation type="plasmid" evidence="5 6">
    <name>pEB170</name>
</geneLocation>
<comment type="similarity">
    <text evidence="1">Belongs to the ParB family.</text>
</comment>
<name>D8MK29_ERWBE</name>
<evidence type="ECO:0000259" key="4">
    <source>
        <dbReference type="SMART" id="SM00470"/>
    </source>
</evidence>
<evidence type="ECO:0000256" key="3">
    <source>
        <dbReference type="SAM" id="MobiDB-lite"/>
    </source>
</evidence>
<dbReference type="InterPro" id="IPR041468">
    <property type="entry name" value="HTH_ParB/Spo0J"/>
</dbReference>
<feature type="region of interest" description="Disordered" evidence="3">
    <location>
        <begin position="1"/>
        <end position="34"/>
    </location>
</feature>
<accession>D8MK29</accession>
<sequence>MAQQNVNTAAKETQESSAPKTRKRTAKSEAGKTAGVEKVLQAATLVSAPLSRLELSPHQARRRKHADDHIRGLADSISGVGLLQNLVGHEMAGGQIGIAAGGGRLLALQLLQGEGRWQDDRAVPVLIVPENMAKAVSLTENGRRCDMHPAEQIAGFRSMAEDGNTPAQIADLMGYSTRHVERCLRLANLAPSLLCLLSEDRITLDHCQALALADSHERQEQVWEIAVSSCYATPTPQRLRALVTESEVSIADSDLFCFTGAEGVAAVGGEVRRDLFSDEDGGFVDALTLERAALAKLSGIAADVAAREGWAWSEARLTPVASWGEDARLFRRYPVPEPVYTPQQAERLEQLDTLIQEAGEEEYAALDAELAALHDAGEAADWIDDVRAAGGVVASLDDGVLTLQRGLLRITEEERAAAEARQAAQVVTVKKEPAEADAFSATLVKELSCERTLAVQAALCTRADIAVTLMTWHLARKVFSGSYRYNDPSRVQLNDNQSVLSACSGSGEAGKAYRFLMEEKGRWQLRLPTGWDEDMGWLLAWKEEDRTALLGFLSALSVDGIQERLYGSTRTSALDGLETAMGFDLYAWWQPTAENYFGRISRPLICAALTDAGLTGKASDAAKMKKGDAAELAADELAARRWLPSWMMPVTGPEAGTAATDDVSDAA</sequence>
<dbReference type="Pfam" id="PF02195">
    <property type="entry name" value="ParB_N"/>
    <property type="match status" value="1"/>
</dbReference>
<evidence type="ECO:0000256" key="1">
    <source>
        <dbReference type="ARBA" id="ARBA00006295"/>
    </source>
</evidence>
<dbReference type="Proteomes" id="UP000008793">
    <property type="component" value="Plasmid pEB170"/>
</dbReference>
<dbReference type="GeneID" id="90509920"/>
<reference evidence="5 6" key="1">
    <citation type="journal article" date="2010" name="BMC Genomics">
        <title>Genome comparison of the epiphytic bacteria Erwinia billingiae and E. tasmaniensis with the pear pathogen E. pyrifoliae.</title>
        <authorList>
            <person name="Kube M."/>
            <person name="Migdoll A.M."/>
            <person name="Gehring I."/>
            <person name="Heitmann K."/>
            <person name="Mayer Y."/>
            <person name="Kuhl H."/>
            <person name="Knaust F."/>
            <person name="Geider K."/>
            <person name="Reinhardt R."/>
        </authorList>
    </citation>
    <scope>NUCLEOTIDE SEQUENCE [LARGE SCALE GENOMIC DNA]</scope>
    <source>
        <strain evidence="5 6">Eb661</strain>
        <plasmid evidence="5">pEB170</plasmid>
    </source>
</reference>
<dbReference type="InterPro" id="IPR050336">
    <property type="entry name" value="Chromosome_partition/occlusion"/>
</dbReference>
<dbReference type="AlphaFoldDB" id="D8MK29"/>
<dbReference type="PANTHER" id="PTHR33375">
    <property type="entry name" value="CHROMOSOME-PARTITIONING PROTEIN PARB-RELATED"/>
    <property type="match status" value="1"/>
</dbReference>
<dbReference type="InterPro" id="IPR003115">
    <property type="entry name" value="ParB_N"/>
</dbReference>
<feature type="compositionally biased region" description="Polar residues" evidence="3">
    <location>
        <begin position="1"/>
        <end position="19"/>
    </location>
</feature>
<dbReference type="GO" id="GO:0007059">
    <property type="term" value="P:chromosome segregation"/>
    <property type="evidence" value="ECO:0007669"/>
    <property type="project" value="TreeGrafter"/>
</dbReference>